<dbReference type="GO" id="GO:0005634">
    <property type="term" value="C:nucleus"/>
    <property type="evidence" value="ECO:0007669"/>
    <property type="project" value="EnsemblFungi"/>
</dbReference>
<dbReference type="Gene3D" id="3.90.70.10">
    <property type="entry name" value="Cysteine proteinases"/>
    <property type="match status" value="1"/>
</dbReference>
<evidence type="ECO:0000256" key="2">
    <source>
        <dbReference type="ARBA" id="ARBA00022771"/>
    </source>
</evidence>
<dbReference type="GO" id="GO:0016579">
    <property type="term" value="P:protein deubiquitination"/>
    <property type="evidence" value="ECO:0007669"/>
    <property type="project" value="InterPro"/>
</dbReference>
<dbReference type="GO" id="GO:0004843">
    <property type="term" value="F:cysteine-type deubiquitinase activity"/>
    <property type="evidence" value="ECO:0007669"/>
    <property type="project" value="InterPro"/>
</dbReference>
<reference evidence="6 7" key="1">
    <citation type="journal article" date="2011" name="Proc. Natl. Acad. Sci. U.S.A.">
        <title>Evolutionary erosion of yeast sex chromosomes by mating-type switching accidents.</title>
        <authorList>
            <person name="Gordon J.L."/>
            <person name="Armisen D."/>
            <person name="Proux-Wera E."/>
            <person name="Oheigeartaigh S.S."/>
            <person name="Byrne K.P."/>
            <person name="Wolfe K.H."/>
        </authorList>
    </citation>
    <scope>NUCLEOTIDE SEQUENCE [LARGE SCALE GENOMIC DNA]</scope>
    <source>
        <strain evidence="7">ATCC 10597 / BCRC 20456 / CBS 421 / NBRC 0211 / NRRL Y-12639</strain>
    </source>
</reference>
<dbReference type="RefSeq" id="XP_003668492.1">
    <property type="nucleotide sequence ID" value="XM_003668444.1"/>
</dbReference>
<dbReference type="InterPro" id="IPR028889">
    <property type="entry name" value="USP"/>
</dbReference>
<dbReference type="OrthoDB" id="10263353at2759"/>
<dbReference type="InterPro" id="IPR001394">
    <property type="entry name" value="Peptidase_C19_UCH"/>
</dbReference>
<evidence type="ECO:0000256" key="4">
    <source>
        <dbReference type="SAM" id="MobiDB-lite"/>
    </source>
</evidence>
<dbReference type="PANTHER" id="PTHR21646">
    <property type="entry name" value="UBIQUITIN CARBOXYL-TERMINAL HYDROLASE"/>
    <property type="match status" value="1"/>
</dbReference>
<dbReference type="InterPro" id="IPR038765">
    <property type="entry name" value="Papain-like_cys_pep_sf"/>
</dbReference>
<dbReference type="GeneID" id="11497987"/>
<dbReference type="SUPFAM" id="SSF54001">
    <property type="entry name" value="Cysteine proteinases"/>
    <property type="match status" value="1"/>
</dbReference>
<proteinExistence type="predicted"/>
<protein>
    <recommendedName>
        <fullName evidence="5">USP domain-containing protein</fullName>
    </recommendedName>
</protein>
<keyword evidence="1" id="KW-0479">Metal-binding</keyword>
<dbReference type="SUPFAM" id="SSF57850">
    <property type="entry name" value="RING/U-box"/>
    <property type="match status" value="1"/>
</dbReference>
<dbReference type="InterPro" id="IPR001607">
    <property type="entry name" value="Znf_UBP"/>
</dbReference>
<evidence type="ECO:0000313" key="7">
    <source>
        <dbReference type="Proteomes" id="UP000000689"/>
    </source>
</evidence>
<gene>
    <name evidence="6" type="primary">NDAI0B02140</name>
    <name evidence="6" type="ordered locus">NDAI_0B02140</name>
</gene>
<dbReference type="Gene3D" id="3.30.40.10">
    <property type="entry name" value="Zinc/RING finger domain, C3HC4 (zinc finger)"/>
    <property type="match status" value="1"/>
</dbReference>
<keyword evidence="2" id="KW-0863">Zinc-finger</keyword>
<dbReference type="Proteomes" id="UP000000689">
    <property type="component" value="Chromosome 2"/>
</dbReference>
<dbReference type="STRING" id="1071378.G0W638"/>
<dbReference type="KEGG" id="ndi:NDAI_0B02140"/>
<dbReference type="InterPro" id="IPR050185">
    <property type="entry name" value="Ub_carboxyl-term_hydrolase"/>
</dbReference>
<dbReference type="GO" id="GO:0000245">
    <property type="term" value="P:spliceosomal complex assembly"/>
    <property type="evidence" value="ECO:0007669"/>
    <property type="project" value="EnsemblFungi"/>
</dbReference>
<evidence type="ECO:0000256" key="3">
    <source>
        <dbReference type="ARBA" id="ARBA00022833"/>
    </source>
</evidence>
<dbReference type="EMBL" id="HE580268">
    <property type="protein sequence ID" value="CCD23249.1"/>
    <property type="molecule type" value="Genomic_DNA"/>
</dbReference>
<sequence length="438" mass="51071">MQKLKRRSSRSNIREESSKKIKQNLSDESKRRLLQTVNLHKLDFGLEKICSVTLSKLNVYCCLVCGKYFQGHNEKSPAFLHSINNNHNLFFNLYTSDFIKLPDAILIEGDHEPLLESIKAAFFPKYSHEEIVAFPKKCKDLNKRLYVNGFVRVTNSSSLDHLNVILLLLSHVTPLRDWLLLSDVSAESTFVQGLSNIVRKIWSPYLFKNHVSADEFADFLTVQNLINKLRNDPADLLIWMLNFMAFDSKALKRILHESCQGKINFNTRKTSQILPFWKLSLDLPVNSILKEGQNANNLHHVDLHDLLRKFTSKGNSNSKNYSLEKLPHFLVLHYNRFDFKSEYPVKNRNQILVQYPSVLKLKEVEYVLQANVVHYVKRNPNISKRQLAQDDVSNWKIQLCNELTKKWIEIDANQTTNKDAELLFLNETYLQVWKRTNP</sequence>
<evidence type="ECO:0000259" key="5">
    <source>
        <dbReference type="PROSITE" id="PS50235"/>
    </source>
</evidence>
<accession>G0W638</accession>
<keyword evidence="3" id="KW-0862">Zinc</keyword>
<dbReference type="PANTHER" id="PTHR21646:SF16">
    <property type="entry name" value="U4_U6.U5 TRI-SNRNP-ASSOCIATED PROTEIN 2"/>
    <property type="match status" value="1"/>
</dbReference>
<dbReference type="Pfam" id="PF02148">
    <property type="entry name" value="zf-UBP"/>
    <property type="match status" value="1"/>
</dbReference>
<dbReference type="SMART" id="SM00290">
    <property type="entry name" value="ZnF_UBP"/>
    <property type="match status" value="1"/>
</dbReference>
<dbReference type="Pfam" id="PF00443">
    <property type="entry name" value="UCH"/>
    <property type="match status" value="1"/>
</dbReference>
<feature type="domain" description="USP" evidence="5">
    <location>
        <begin position="151"/>
        <end position="436"/>
    </location>
</feature>
<evidence type="ECO:0000313" key="6">
    <source>
        <dbReference type="EMBL" id="CCD23249.1"/>
    </source>
</evidence>
<dbReference type="eggNOG" id="KOG2026">
    <property type="taxonomic scope" value="Eukaryota"/>
</dbReference>
<dbReference type="HOGENOM" id="CLU_016848_4_0_1"/>
<dbReference type="PROSITE" id="PS50235">
    <property type="entry name" value="USP_3"/>
    <property type="match status" value="1"/>
</dbReference>
<feature type="region of interest" description="Disordered" evidence="4">
    <location>
        <begin position="1"/>
        <end position="24"/>
    </location>
</feature>
<dbReference type="OMA" id="PQFLIFH"/>
<dbReference type="GO" id="GO:0008270">
    <property type="term" value="F:zinc ion binding"/>
    <property type="evidence" value="ECO:0007669"/>
    <property type="project" value="UniProtKB-KW"/>
</dbReference>
<organism evidence="6 7">
    <name type="scientific">Naumovozyma dairenensis (strain ATCC 10597 / BCRC 20456 / CBS 421 / NBRC 0211 / NRRL Y-12639)</name>
    <name type="common">Saccharomyces dairenensis</name>
    <dbReference type="NCBI Taxonomy" id="1071378"/>
    <lineage>
        <taxon>Eukaryota</taxon>
        <taxon>Fungi</taxon>
        <taxon>Dikarya</taxon>
        <taxon>Ascomycota</taxon>
        <taxon>Saccharomycotina</taxon>
        <taxon>Saccharomycetes</taxon>
        <taxon>Saccharomycetales</taxon>
        <taxon>Saccharomycetaceae</taxon>
        <taxon>Naumovozyma</taxon>
    </lineage>
</organism>
<dbReference type="InterPro" id="IPR013083">
    <property type="entry name" value="Znf_RING/FYVE/PHD"/>
</dbReference>
<evidence type="ECO:0000256" key="1">
    <source>
        <dbReference type="ARBA" id="ARBA00022723"/>
    </source>
</evidence>
<feature type="compositionally biased region" description="Basic and acidic residues" evidence="4">
    <location>
        <begin position="12"/>
        <end position="24"/>
    </location>
</feature>
<keyword evidence="7" id="KW-1185">Reference proteome</keyword>
<name>G0W638_NAUDC</name>
<dbReference type="AlphaFoldDB" id="G0W638"/>